<dbReference type="Proteomes" id="UP001321825">
    <property type="component" value="Chromosome"/>
</dbReference>
<dbReference type="InterPro" id="IPR006342">
    <property type="entry name" value="FkbM_mtfrase"/>
</dbReference>
<evidence type="ECO:0000313" key="6">
    <source>
        <dbReference type="EMBL" id="BCX80922.1"/>
    </source>
</evidence>
<dbReference type="Gene3D" id="3.40.50.2000">
    <property type="entry name" value="Glycogen Phosphorylase B"/>
    <property type="match status" value="2"/>
</dbReference>
<evidence type="ECO:0008006" key="8">
    <source>
        <dbReference type="Google" id="ProtNLM"/>
    </source>
</evidence>
<dbReference type="PANTHER" id="PTHR46401">
    <property type="entry name" value="GLYCOSYLTRANSFERASE WBBK-RELATED"/>
    <property type="match status" value="1"/>
</dbReference>
<dbReference type="AlphaFoldDB" id="A0AAU9CN51"/>
<sequence length="783" mass="89374">MSGIISHAQNFEDVILWRALQQVEKGFYIDVGAQHPVVDSVSLTFYERGWRGIHVEPCPYYAELLRRERPDETVIEAAVSNSKGTLAFYEIPDTGLSTANPAIAERHRAAGHQVRETVVPTLTLADIFELVAGREIHWLKIDVEGWEKQVLESWGSAETRPWIVVVESTLPLSQVETHQYFEEQLIQRGYRFVYFDGLNRFYIHESYRELQRHFEAPPNIFDDFQLAHTTPYCGLLRTENDELATRLELAQMDCQALTKELQNIRQALAEEQANNHRLTAELDAANAQAEQARQEAHSFREELGKAQSRLQWLEAEWQAAKARIEKLTGELALSKESCRTLTEELQSTRQALAEEQTRLAEIQAHNHRLEAELNAAKTRIEELNGHAHHWHVITQEREKQLAAMYASWSWKVTAPLRFGYDVARWTVRQIGKAIRLGFAALLWLFLLPFKTLKAVLLSPLLLAMRRVLGNPVLADRINRKLLRIPWLHRKLRVLAVRYGLIEPTFPDSTEKPSLKSPDSPASNPLLSDDFIPISLRDMTIHFHKGPLADQRGIGRVSREILDLLRKKEIEYRDSSGNCGDSSNKNVYFYSSIHWCPENLPQPSVVMIHDVIPLLFPGRFPESVVDEWKTRYKNVAQQAKEIVTVSKTSAMDIARLLNIDQGKIHVIYNGVRKLPVAESVDIDIPDKPYIVYLGSYDHHKNIDIIFRSLGDPRISDVNMIMIGDNLGSKRIVAKLGLYDRVHFLGRQPDEIVAYVIKNALALVFPSLYEGFGLPPMEAALLGNT</sequence>
<keyword evidence="2" id="KW-0175">Coiled coil</keyword>
<feature type="domain" description="Glycosyltransferase subfamily 4-like N-terminal" evidence="5">
    <location>
        <begin position="590"/>
        <end position="670"/>
    </location>
</feature>
<organism evidence="6 7">
    <name type="scientific">Methylomarinovum caldicuralii</name>
    <dbReference type="NCBI Taxonomy" id="438856"/>
    <lineage>
        <taxon>Bacteria</taxon>
        <taxon>Pseudomonadati</taxon>
        <taxon>Pseudomonadota</taxon>
        <taxon>Gammaproteobacteria</taxon>
        <taxon>Methylococcales</taxon>
        <taxon>Methylothermaceae</taxon>
        <taxon>Methylomarinovum</taxon>
    </lineage>
</organism>
<protein>
    <recommendedName>
        <fullName evidence="8">Methyltransferase FkbM domain-containing protein</fullName>
    </recommendedName>
</protein>
<evidence type="ECO:0000259" key="5">
    <source>
        <dbReference type="Pfam" id="PF13439"/>
    </source>
</evidence>
<reference evidence="7" key="1">
    <citation type="journal article" date="2024" name="Int. J. Syst. Evol. Microbiol.">
        <title>Methylomarinovum tepidoasis sp. nov., a moderately thermophilic methanotroph of the family Methylothermaceae isolated from a deep-sea hydrothermal field.</title>
        <authorList>
            <person name="Hirayama H."/>
            <person name="Takaki Y."/>
            <person name="Abe M."/>
            <person name="Miyazaki M."/>
            <person name="Uematsu K."/>
            <person name="Matsui Y."/>
            <person name="Takai K."/>
        </authorList>
    </citation>
    <scope>NUCLEOTIDE SEQUENCE [LARGE SCALE GENOMIC DNA]</scope>
    <source>
        <strain evidence="7">IT-9</strain>
    </source>
</reference>
<dbReference type="SUPFAM" id="SSF53335">
    <property type="entry name" value="S-adenosyl-L-methionine-dependent methyltransferases"/>
    <property type="match status" value="1"/>
</dbReference>
<dbReference type="NCBIfam" id="TIGR01444">
    <property type="entry name" value="fkbM_fam"/>
    <property type="match status" value="1"/>
</dbReference>
<dbReference type="GO" id="GO:0016757">
    <property type="term" value="F:glycosyltransferase activity"/>
    <property type="evidence" value="ECO:0007669"/>
    <property type="project" value="InterPro"/>
</dbReference>
<dbReference type="Gene3D" id="3.40.50.150">
    <property type="entry name" value="Vaccinia Virus protein VP39"/>
    <property type="match status" value="1"/>
</dbReference>
<accession>A0AAU9CN51</accession>
<evidence type="ECO:0000256" key="1">
    <source>
        <dbReference type="ARBA" id="ARBA00022679"/>
    </source>
</evidence>
<gene>
    <name evidence="6" type="ORF">MIT9_P0500</name>
</gene>
<keyword evidence="7" id="KW-1185">Reference proteome</keyword>
<dbReference type="InterPro" id="IPR001296">
    <property type="entry name" value="Glyco_trans_1"/>
</dbReference>
<feature type="domain" description="Glycosyl transferase family 1" evidence="3">
    <location>
        <begin position="684"/>
        <end position="778"/>
    </location>
</feature>
<dbReference type="InterPro" id="IPR028098">
    <property type="entry name" value="Glyco_trans_4-like_N"/>
</dbReference>
<dbReference type="KEGG" id="mcau:MIT9_P0500"/>
<evidence type="ECO:0000256" key="2">
    <source>
        <dbReference type="SAM" id="Coils"/>
    </source>
</evidence>
<dbReference type="Pfam" id="PF00534">
    <property type="entry name" value="Glycos_transf_1"/>
    <property type="match status" value="1"/>
</dbReference>
<dbReference type="Gene3D" id="1.10.287.1490">
    <property type="match status" value="1"/>
</dbReference>
<dbReference type="Pfam" id="PF13439">
    <property type="entry name" value="Glyco_transf_4"/>
    <property type="match status" value="1"/>
</dbReference>
<dbReference type="Pfam" id="PF05050">
    <property type="entry name" value="Methyltransf_21"/>
    <property type="match status" value="1"/>
</dbReference>
<name>A0AAU9CN51_9GAMM</name>
<feature type="coiled-coil region" evidence="2">
    <location>
        <begin position="240"/>
        <end position="386"/>
    </location>
</feature>
<dbReference type="SUPFAM" id="SSF57997">
    <property type="entry name" value="Tropomyosin"/>
    <property type="match status" value="1"/>
</dbReference>
<dbReference type="EMBL" id="AP024714">
    <property type="protein sequence ID" value="BCX80922.1"/>
    <property type="molecule type" value="Genomic_DNA"/>
</dbReference>
<evidence type="ECO:0000313" key="7">
    <source>
        <dbReference type="Proteomes" id="UP001321825"/>
    </source>
</evidence>
<dbReference type="PANTHER" id="PTHR46401:SF2">
    <property type="entry name" value="GLYCOSYLTRANSFERASE WBBK-RELATED"/>
    <property type="match status" value="1"/>
</dbReference>
<keyword evidence="1" id="KW-0808">Transferase</keyword>
<evidence type="ECO:0000259" key="3">
    <source>
        <dbReference type="Pfam" id="PF00534"/>
    </source>
</evidence>
<feature type="domain" description="Methyltransferase FkbM" evidence="4">
    <location>
        <begin position="30"/>
        <end position="192"/>
    </location>
</feature>
<dbReference type="SUPFAM" id="SSF53756">
    <property type="entry name" value="UDP-Glycosyltransferase/glycogen phosphorylase"/>
    <property type="match status" value="1"/>
</dbReference>
<dbReference type="RefSeq" id="WP_317705868.1">
    <property type="nucleotide sequence ID" value="NZ_AP024714.1"/>
</dbReference>
<dbReference type="InterPro" id="IPR029063">
    <property type="entry name" value="SAM-dependent_MTases_sf"/>
</dbReference>
<dbReference type="GO" id="GO:0009103">
    <property type="term" value="P:lipopolysaccharide biosynthetic process"/>
    <property type="evidence" value="ECO:0007669"/>
    <property type="project" value="TreeGrafter"/>
</dbReference>
<proteinExistence type="predicted"/>
<evidence type="ECO:0000259" key="4">
    <source>
        <dbReference type="Pfam" id="PF05050"/>
    </source>
</evidence>